<reference evidence="1" key="1">
    <citation type="submission" date="2022-10" db="EMBL/GenBank/DDBJ databases">
        <title>Complete Genome of Trichothecium roseum strain YXFP-22015, a Plant Pathogen Isolated from Citrus.</title>
        <authorList>
            <person name="Wang Y."/>
            <person name="Zhu L."/>
        </authorList>
    </citation>
    <scope>NUCLEOTIDE SEQUENCE</scope>
    <source>
        <strain evidence="1">YXFP-22015</strain>
    </source>
</reference>
<organism evidence="1 2">
    <name type="scientific">Trichothecium roseum</name>
    <dbReference type="NCBI Taxonomy" id="47278"/>
    <lineage>
        <taxon>Eukaryota</taxon>
        <taxon>Fungi</taxon>
        <taxon>Dikarya</taxon>
        <taxon>Ascomycota</taxon>
        <taxon>Pezizomycotina</taxon>
        <taxon>Sordariomycetes</taxon>
        <taxon>Hypocreomycetidae</taxon>
        <taxon>Hypocreales</taxon>
        <taxon>Hypocreales incertae sedis</taxon>
        <taxon>Trichothecium</taxon>
    </lineage>
</organism>
<name>A0ACC0V1B2_9HYPO</name>
<keyword evidence="2" id="KW-1185">Reference proteome</keyword>
<evidence type="ECO:0000313" key="2">
    <source>
        <dbReference type="Proteomes" id="UP001163324"/>
    </source>
</evidence>
<protein>
    <submittedName>
        <fullName evidence="1">Uncharacterized protein</fullName>
    </submittedName>
</protein>
<comment type="caution">
    <text evidence="1">The sequence shown here is derived from an EMBL/GenBank/DDBJ whole genome shotgun (WGS) entry which is preliminary data.</text>
</comment>
<dbReference type="EMBL" id="CM047944">
    <property type="protein sequence ID" value="KAI9899255.1"/>
    <property type="molecule type" value="Genomic_DNA"/>
</dbReference>
<accession>A0ACC0V1B2</accession>
<evidence type="ECO:0000313" key="1">
    <source>
        <dbReference type="EMBL" id="KAI9899255.1"/>
    </source>
</evidence>
<sequence>MASYNFNDSPTANNSMSPQQTVSDNPHATPRNPNNVTVYQTTGPDAYTSPIEAPGGSGQPALNPRSCVTCRRRKVRCDKQMPCSNCRRALIPCVFPAPGRAPRQPRNKDTGAPPKTSSQREVELLKRLRKLEGIVEELSGQVEVESTGGKGPSSANSPDTSTIRKTSSAAHGYGERPTTGSAGPSPMDGDAYSDHSSDIARRKDVQSQLGRLVLNDHKGSTRYVSNAFWSKLNDELAALREDTQKLTDDDTDLSDYDESPETTPSGSAEVIDDHHAFILGYRSCDVDVRSCHPAPPHILYLWTVYQDNVEPLIKILHVPTIDLVFRELRKDPTSLSPAMEALVFTIYYAAVVSLEDDEVQSNLGRKREDVCRQFRFALEQCLSKANFLNTSEFTVLQAFTLFIIVVRRFDDSRFCWTLTGLIIRIGQGMGLHRDGTNFEMTPYETEMRRRLWWAILTLDLRSAEELGTDLTVLESSFDTQMPANINDADISPASTVAPPEREGRTDCSVSIVRHEILVLLRRFIEVNDKESMPGDLEEKEKALMNVYQRIENRFLRRVVDENDALYWMVALVSRIIMSKLCLTIYQPNMFAGPNSDSCSDEIRQRCYIAAIEIVEIGQRLNSDPRCKQYRWLYMTYTNWHAIAYNLVETCRRPWTPLAERSWEAVCSFDRAPVQIEKSADHAAVFLPMRKMYLKARKHREAEISRLRTDIDEARKLEFQERTGTLEAKFGPTPGYERRMDEVRAKWWRLIRPEGGVSGVNSQNMMMGSSSSSGTVHTPTPTAEMLLPQQQKPFTPTTSGPSVGQFNLSEAAMDYMDDFMSNPNTVMTSLWSLHDEHFDRTQAAGVPMSAVTPMQEYPAMADGMRYQQPMPIPNPAPKDDNLPPYLWPGAFGGPEDGKVDTSGDMDMLSGDFDWQDWTQSLQNLHQPPQGRF</sequence>
<proteinExistence type="predicted"/>
<dbReference type="Proteomes" id="UP001163324">
    <property type="component" value="Chromosome 5"/>
</dbReference>
<gene>
    <name evidence="1" type="ORF">N3K66_005716</name>
</gene>